<dbReference type="Pfam" id="PF12365">
    <property type="entry name" value="DUF3649"/>
    <property type="match status" value="1"/>
</dbReference>
<dbReference type="EMBL" id="MF186234">
    <property type="protein sequence ID" value="AVE27609.1"/>
    <property type="molecule type" value="Genomic_DNA"/>
</dbReference>
<evidence type="ECO:0000256" key="2">
    <source>
        <dbReference type="SAM" id="Phobius"/>
    </source>
</evidence>
<reference evidence="3" key="1">
    <citation type="submission" date="2017-05" db="EMBL/GenBank/DDBJ databases">
        <title>Carbapenemase resistance in bacteria isolated from soil and water environments in Algeria.</title>
        <authorList>
            <person name="Djenadi K."/>
            <person name="Zhang L."/>
            <person name="Gaze W."/>
        </authorList>
    </citation>
    <scope>NUCLEOTIDE SEQUENCE</scope>
    <source>
        <strain evidence="3">BHWSO5</strain>
    </source>
</reference>
<keyword evidence="2" id="KW-0812">Transmembrane</keyword>
<dbReference type="InterPro" id="IPR022109">
    <property type="entry name" value="DUF3649"/>
</dbReference>
<organism evidence="3">
    <name type="scientific">Klebsiella oxytoca</name>
    <dbReference type="NCBI Taxonomy" id="571"/>
    <lineage>
        <taxon>Bacteria</taxon>
        <taxon>Pseudomonadati</taxon>
        <taxon>Pseudomonadota</taxon>
        <taxon>Gammaproteobacteria</taxon>
        <taxon>Enterobacterales</taxon>
        <taxon>Enterobacteriaceae</taxon>
        <taxon>Klebsiella/Raoultella group</taxon>
        <taxon>Klebsiella</taxon>
    </lineage>
</organism>
<evidence type="ECO:0000313" key="3">
    <source>
        <dbReference type="EMBL" id="AVE27609.1"/>
    </source>
</evidence>
<keyword evidence="2" id="KW-1133">Transmembrane helix</keyword>
<feature type="transmembrane region" description="Helical" evidence="2">
    <location>
        <begin position="139"/>
        <end position="163"/>
    </location>
</feature>
<proteinExistence type="predicted"/>
<feature type="region of interest" description="Disordered" evidence="1">
    <location>
        <begin position="40"/>
        <end position="66"/>
    </location>
</feature>
<feature type="transmembrane region" description="Helical" evidence="2">
    <location>
        <begin position="169"/>
        <end position="189"/>
    </location>
</feature>
<protein>
    <submittedName>
        <fullName evidence="3">Iron uptake protein</fullName>
    </submittedName>
</protein>
<name>A0A2L1KYK4_KLEOX</name>
<evidence type="ECO:0000256" key="1">
    <source>
        <dbReference type="SAM" id="MobiDB-lite"/>
    </source>
</evidence>
<keyword evidence="2" id="KW-0472">Membrane</keyword>
<feature type="transmembrane region" description="Helical" evidence="2">
    <location>
        <begin position="196"/>
        <end position="215"/>
    </location>
</feature>
<dbReference type="AlphaFoldDB" id="A0A2L1KYK4"/>
<accession>A0A2L1KYK4</accession>
<sequence>MARLSWVSGAEGEVIRYVLRRNQPKPQTADITKLGALAQSGDGRMARRTNATGYDPHSSDPGNPWRDATWRSSGASTNANVIEIQSQTFRIDDRLATRERGVAVPARRGSDDARPCFHPGRRPMTSQALAGGLSVTGRILVAVLLGYALAYAVTACLSIYLPLPRPDRVSFGSLGCFAVWVAAIVYAFAARSAWRACWVLALASLALGGLAWLGLDYGARP</sequence>